<keyword evidence="4" id="KW-1185">Reference proteome</keyword>
<feature type="transmembrane region" description="Helical" evidence="1">
    <location>
        <begin position="172"/>
        <end position="192"/>
    </location>
</feature>
<dbReference type="InterPro" id="IPR025749">
    <property type="entry name" value="Sphingomyelin_synth-like_dom"/>
</dbReference>
<keyword evidence="1" id="KW-0472">Membrane</keyword>
<accession>A0A4V2WMG8</accession>
<feature type="domain" description="Sphingomyelin synthase-like" evidence="2">
    <location>
        <begin position="220"/>
        <end position="279"/>
    </location>
</feature>
<dbReference type="Pfam" id="PF14360">
    <property type="entry name" value="PAP2_C"/>
    <property type="match status" value="1"/>
</dbReference>
<evidence type="ECO:0000259" key="2">
    <source>
        <dbReference type="Pfam" id="PF14360"/>
    </source>
</evidence>
<feature type="transmembrane region" description="Helical" evidence="1">
    <location>
        <begin position="144"/>
        <end position="165"/>
    </location>
</feature>
<gene>
    <name evidence="3" type="ORF">E0486_13180</name>
</gene>
<evidence type="ECO:0000256" key="1">
    <source>
        <dbReference type="SAM" id="Phobius"/>
    </source>
</evidence>
<organism evidence="3 4">
    <name type="scientific">Flaviaesturariibacter aridisoli</name>
    <dbReference type="NCBI Taxonomy" id="2545761"/>
    <lineage>
        <taxon>Bacteria</taxon>
        <taxon>Pseudomonadati</taxon>
        <taxon>Bacteroidota</taxon>
        <taxon>Chitinophagia</taxon>
        <taxon>Chitinophagales</taxon>
        <taxon>Chitinophagaceae</taxon>
        <taxon>Flaviaestuariibacter</taxon>
    </lineage>
</organism>
<feature type="transmembrane region" description="Helical" evidence="1">
    <location>
        <begin position="245"/>
        <end position="266"/>
    </location>
</feature>
<sequence>MIEDVGRKVRVFRPRRSTHARIMCHRENPEIISGRGGIFSRPGGTFSERGVLYGCRCEILSGCRAAGGICRNIAPMSEQGSRFVQAADRWPDAWRQRRYRQSLLPGAFLALALLAALPPFFQYIEARSGTPLNDPILRVLPATDVSIAVFSCIWGAAALAIWQALKSPRFTVIFIWSFALLTASRMISIYLVPLETPPALIPLVDPLANRFYGSTFITKDLFYSGHTATMFLFVYCFPLPWQRRLTLAAACAVAVLVLVQHVHYTIDVLAAPLLTYLCYLGGKKAAFR</sequence>
<evidence type="ECO:0000313" key="3">
    <source>
        <dbReference type="EMBL" id="TCZ69121.1"/>
    </source>
</evidence>
<reference evidence="3 4" key="1">
    <citation type="submission" date="2019-03" db="EMBL/GenBank/DDBJ databases">
        <authorList>
            <person name="Kim M.K.M."/>
        </authorList>
    </citation>
    <scope>NUCLEOTIDE SEQUENCE [LARGE SCALE GENOMIC DNA]</scope>
    <source>
        <strain evidence="3 4">17J68-15</strain>
    </source>
</reference>
<proteinExistence type="predicted"/>
<evidence type="ECO:0000313" key="4">
    <source>
        <dbReference type="Proteomes" id="UP000295164"/>
    </source>
</evidence>
<keyword evidence="1" id="KW-0812">Transmembrane</keyword>
<dbReference type="EMBL" id="SKFH01000023">
    <property type="protein sequence ID" value="TCZ69121.1"/>
    <property type="molecule type" value="Genomic_DNA"/>
</dbReference>
<feature type="transmembrane region" description="Helical" evidence="1">
    <location>
        <begin position="221"/>
        <end position="238"/>
    </location>
</feature>
<keyword evidence="1" id="KW-1133">Transmembrane helix</keyword>
<dbReference type="OrthoDB" id="792641at2"/>
<name>A0A4V2WMG8_9BACT</name>
<dbReference type="AlphaFoldDB" id="A0A4V2WMG8"/>
<comment type="caution">
    <text evidence="3">The sequence shown here is derived from an EMBL/GenBank/DDBJ whole genome shotgun (WGS) entry which is preliminary data.</text>
</comment>
<feature type="transmembrane region" description="Helical" evidence="1">
    <location>
        <begin position="103"/>
        <end position="124"/>
    </location>
</feature>
<protein>
    <recommendedName>
        <fullName evidence="2">Sphingomyelin synthase-like domain-containing protein</fullName>
    </recommendedName>
</protein>
<dbReference type="Proteomes" id="UP000295164">
    <property type="component" value="Unassembled WGS sequence"/>
</dbReference>